<sequence length="255" mass="27510">MGLGSLAGALGMSSGFDLLGSAASAGLNYLSSSALQRQNQQWQENFYKHRYQWQVEDMKSAGLNPVLSALNASAGSSVPTGGAPAGSHGNALGNTARALAERQFEVADSQIAVASAQQQKFKADAEKSLAEAAKVRKETTQIPGLTQLEVDNEFKKRTASVAANIVRDVYGASLGSYDVAKRSIDRLVDSRAFSDNRELARRFRYIMEREATGAKKLPSEGDLVRIFEQAKREADAEAKRPKSGVRHPTGRSVLY</sequence>
<name>A0AAU8B0X0_9VIRU</name>
<evidence type="ECO:0000256" key="1">
    <source>
        <dbReference type="SAM" id="MobiDB-lite"/>
    </source>
</evidence>
<feature type="region of interest" description="Disordered" evidence="1">
    <location>
        <begin position="232"/>
        <end position="255"/>
    </location>
</feature>
<organism evidence="2">
    <name type="scientific">Dulem virus 141</name>
    <dbReference type="NCBI Taxonomy" id="3145618"/>
    <lineage>
        <taxon>Viruses</taxon>
        <taxon>Monodnaviria</taxon>
        <taxon>Sangervirae</taxon>
        <taxon>Phixviricota</taxon>
        <taxon>Malgrandaviricetes</taxon>
        <taxon>Petitvirales</taxon>
        <taxon>Microviridae</taxon>
        <taxon>Microvirus</taxon>
    </lineage>
</organism>
<protein>
    <submittedName>
        <fullName evidence="2">DNA pilot protein</fullName>
    </submittedName>
</protein>
<reference evidence="2" key="1">
    <citation type="submission" date="2024-03" db="EMBL/GenBank/DDBJ databases">
        <title>Diverse circular DNA viruses in blood, oral, and fecal samples of captive lemurs.</title>
        <authorList>
            <person name="Paietta E.N."/>
            <person name="Kraberger S."/>
            <person name="Lund M.C."/>
            <person name="Custer J.M."/>
            <person name="Vargas K.M."/>
            <person name="Ehmke E.E."/>
            <person name="Yoder A.D."/>
            <person name="Varsani A."/>
        </authorList>
    </citation>
    <scope>NUCLEOTIDE SEQUENCE</scope>
    <source>
        <strain evidence="2">Duke_24FS_95</strain>
    </source>
</reference>
<proteinExistence type="predicted"/>
<dbReference type="EMBL" id="PP511568">
    <property type="protein sequence ID" value="XCD05501.1"/>
    <property type="molecule type" value="Genomic_DNA"/>
</dbReference>
<accession>A0AAU8B0X0</accession>
<evidence type="ECO:0000313" key="2">
    <source>
        <dbReference type="EMBL" id="XCD05501.1"/>
    </source>
</evidence>